<dbReference type="CDD" id="cd01767">
    <property type="entry name" value="UBX"/>
    <property type="match status" value="1"/>
</dbReference>
<dbReference type="Pfam" id="PF00789">
    <property type="entry name" value="UBX"/>
    <property type="match status" value="1"/>
</dbReference>
<dbReference type="Gene3D" id="3.10.20.90">
    <property type="entry name" value="Phosphatidylinositol 3-kinase Catalytic Subunit, Chain A, domain 1"/>
    <property type="match status" value="1"/>
</dbReference>
<dbReference type="InterPro" id="IPR009060">
    <property type="entry name" value="UBA-like_sf"/>
</dbReference>
<feature type="compositionally biased region" description="Basic and acidic residues" evidence="1">
    <location>
        <begin position="451"/>
        <end position="461"/>
    </location>
</feature>
<feature type="compositionally biased region" description="Acidic residues" evidence="1">
    <location>
        <begin position="94"/>
        <end position="105"/>
    </location>
</feature>
<organism evidence="3 4">
    <name type="scientific">Podospora aff. communis PSN243</name>
    <dbReference type="NCBI Taxonomy" id="3040156"/>
    <lineage>
        <taxon>Eukaryota</taxon>
        <taxon>Fungi</taxon>
        <taxon>Dikarya</taxon>
        <taxon>Ascomycota</taxon>
        <taxon>Pezizomycotina</taxon>
        <taxon>Sordariomycetes</taxon>
        <taxon>Sordariomycetidae</taxon>
        <taxon>Sordariales</taxon>
        <taxon>Podosporaceae</taxon>
        <taxon>Podospora</taxon>
    </lineage>
</organism>
<evidence type="ECO:0000313" key="3">
    <source>
        <dbReference type="EMBL" id="KAK4454529.1"/>
    </source>
</evidence>
<reference evidence="3" key="2">
    <citation type="submission" date="2023-05" db="EMBL/GenBank/DDBJ databases">
        <authorList>
            <consortium name="Lawrence Berkeley National Laboratory"/>
            <person name="Steindorff A."/>
            <person name="Hensen N."/>
            <person name="Bonometti L."/>
            <person name="Westerberg I."/>
            <person name="Brannstrom I.O."/>
            <person name="Guillou S."/>
            <person name="Cros-Aarteil S."/>
            <person name="Calhoun S."/>
            <person name="Haridas S."/>
            <person name="Kuo A."/>
            <person name="Mondo S."/>
            <person name="Pangilinan J."/>
            <person name="Riley R."/>
            <person name="Labutti K."/>
            <person name="Andreopoulos B."/>
            <person name="Lipzen A."/>
            <person name="Chen C."/>
            <person name="Yanf M."/>
            <person name="Daum C."/>
            <person name="Ng V."/>
            <person name="Clum A."/>
            <person name="Ohm R."/>
            <person name="Martin F."/>
            <person name="Silar P."/>
            <person name="Natvig D."/>
            <person name="Lalanne C."/>
            <person name="Gautier V."/>
            <person name="Ament-Velasquez S.L."/>
            <person name="Kruys A."/>
            <person name="Hutchinson M.I."/>
            <person name="Powell A.J."/>
            <person name="Barry K."/>
            <person name="Miller A.N."/>
            <person name="Grigoriev I.V."/>
            <person name="Debuchy R."/>
            <person name="Gladieux P."/>
            <person name="Thoren M.H."/>
            <person name="Johannesson H."/>
        </authorList>
    </citation>
    <scope>NUCLEOTIDE SEQUENCE</scope>
    <source>
        <strain evidence="3">PSN243</strain>
    </source>
</reference>
<feature type="domain" description="UBX" evidence="2">
    <location>
        <begin position="462"/>
        <end position="540"/>
    </location>
</feature>
<dbReference type="PANTHER" id="PTHR23322:SF6">
    <property type="entry name" value="UBX DOMAIN-CONTAINING PROTEIN 7"/>
    <property type="match status" value="1"/>
</dbReference>
<dbReference type="GO" id="GO:0043161">
    <property type="term" value="P:proteasome-mediated ubiquitin-dependent protein catabolic process"/>
    <property type="evidence" value="ECO:0007669"/>
    <property type="project" value="TreeGrafter"/>
</dbReference>
<dbReference type="SUPFAM" id="SSF52833">
    <property type="entry name" value="Thioredoxin-like"/>
    <property type="match status" value="1"/>
</dbReference>
<dbReference type="SUPFAM" id="SSF54236">
    <property type="entry name" value="Ubiquitin-like"/>
    <property type="match status" value="1"/>
</dbReference>
<dbReference type="InterPro" id="IPR036249">
    <property type="entry name" value="Thioredoxin-like_sf"/>
</dbReference>
<dbReference type="SUPFAM" id="SSF46934">
    <property type="entry name" value="UBA-like"/>
    <property type="match status" value="1"/>
</dbReference>
<dbReference type="InterPro" id="IPR050730">
    <property type="entry name" value="UBX_domain-protein"/>
</dbReference>
<dbReference type="Pfam" id="PF14555">
    <property type="entry name" value="UBA_4"/>
    <property type="match status" value="1"/>
</dbReference>
<dbReference type="Pfam" id="PF13899">
    <property type="entry name" value="Thioredoxin_7"/>
    <property type="match status" value="1"/>
</dbReference>
<dbReference type="Gene3D" id="1.10.8.10">
    <property type="entry name" value="DNA helicase RuvA subunit, C-terminal domain"/>
    <property type="match status" value="1"/>
</dbReference>
<comment type="caution">
    <text evidence="3">The sequence shown here is derived from an EMBL/GenBank/DDBJ whole genome shotgun (WGS) entry which is preliminary data.</text>
</comment>
<dbReference type="Gene3D" id="3.40.30.10">
    <property type="entry name" value="Glutaredoxin"/>
    <property type="match status" value="1"/>
</dbReference>
<keyword evidence="4" id="KW-1185">Reference proteome</keyword>
<evidence type="ECO:0000259" key="2">
    <source>
        <dbReference type="PROSITE" id="PS50033"/>
    </source>
</evidence>
<dbReference type="CDD" id="cd14345">
    <property type="entry name" value="UBA_UBXD7"/>
    <property type="match status" value="1"/>
</dbReference>
<protein>
    <submittedName>
        <fullName evidence="3">UBX domain-containing protein 5</fullName>
    </submittedName>
</protein>
<dbReference type="CDD" id="cd02958">
    <property type="entry name" value="UAS"/>
    <property type="match status" value="1"/>
</dbReference>
<dbReference type="InterPro" id="IPR006577">
    <property type="entry name" value="UAS"/>
</dbReference>
<evidence type="ECO:0000313" key="4">
    <source>
        <dbReference type="Proteomes" id="UP001321760"/>
    </source>
</evidence>
<reference evidence="3" key="1">
    <citation type="journal article" date="2023" name="Mol. Phylogenet. Evol.">
        <title>Genome-scale phylogeny and comparative genomics of the fungal order Sordariales.</title>
        <authorList>
            <person name="Hensen N."/>
            <person name="Bonometti L."/>
            <person name="Westerberg I."/>
            <person name="Brannstrom I.O."/>
            <person name="Guillou S."/>
            <person name="Cros-Aarteil S."/>
            <person name="Calhoun S."/>
            <person name="Haridas S."/>
            <person name="Kuo A."/>
            <person name="Mondo S."/>
            <person name="Pangilinan J."/>
            <person name="Riley R."/>
            <person name="LaButti K."/>
            <person name="Andreopoulos B."/>
            <person name="Lipzen A."/>
            <person name="Chen C."/>
            <person name="Yan M."/>
            <person name="Daum C."/>
            <person name="Ng V."/>
            <person name="Clum A."/>
            <person name="Steindorff A."/>
            <person name="Ohm R.A."/>
            <person name="Martin F."/>
            <person name="Silar P."/>
            <person name="Natvig D.O."/>
            <person name="Lalanne C."/>
            <person name="Gautier V."/>
            <person name="Ament-Velasquez S.L."/>
            <person name="Kruys A."/>
            <person name="Hutchinson M.I."/>
            <person name="Powell A.J."/>
            <person name="Barry K."/>
            <person name="Miller A.N."/>
            <person name="Grigoriev I.V."/>
            <person name="Debuchy R."/>
            <person name="Gladieux P."/>
            <person name="Hiltunen Thoren M."/>
            <person name="Johannesson H."/>
        </authorList>
    </citation>
    <scope>NUCLEOTIDE SEQUENCE</scope>
    <source>
        <strain evidence="3">PSN243</strain>
    </source>
</reference>
<dbReference type="GO" id="GO:0005634">
    <property type="term" value="C:nucleus"/>
    <property type="evidence" value="ECO:0007669"/>
    <property type="project" value="TreeGrafter"/>
</dbReference>
<dbReference type="AlphaFoldDB" id="A0AAV9H2T5"/>
<dbReference type="InterPro" id="IPR001012">
    <property type="entry name" value="UBX_dom"/>
</dbReference>
<accession>A0AAV9H2T5</accession>
<name>A0AAV9H2T5_9PEZI</name>
<dbReference type="EMBL" id="MU865916">
    <property type="protein sequence ID" value="KAK4454529.1"/>
    <property type="molecule type" value="Genomic_DNA"/>
</dbReference>
<dbReference type="Proteomes" id="UP001321760">
    <property type="component" value="Unassembled WGS sequence"/>
</dbReference>
<feature type="region of interest" description="Disordered" evidence="1">
    <location>
        <begin position="404"/>
        <end position="464"/>
    </location>
</feature>
<feature type="compositionally biased region" description="Low complexity" evidence="1">
    <location>
        <begin position="435"/>
        <end position="446"/>
    </location>
</feature>
<dbReference type="InterPro" id="IPR029071">
    <property type="entry name" value="Ubiquitin-like_domsf"/>
</dbReference>
<evidence type="ECO:0000256" key="1">
    <source>
        <dbReference type="SAM" id="MobiDB-lite"/>
    </source>
</evidence>
<dbReference type="PANTHER" id="PTHR23322">
    <property type="entry name" value="FAS-ASSOCIATED PROTEIN"/>
    <property type="match status" value="1"/>
</dbReference>
<feature type="region of interest" description="Disordered" evidence="1">
    <location>
        <begin position="49"/>
        <end position="112"/>
    </location>
</feature>
<proteinExistence type="predicted"/>
<dbReference type="GO" id="GO:0043130">
    <property type="term" value="F:ubiquitin binding"/>
    <property type="evidence" value="ECO:0007669"/>
    <property type="project" value="TreeGrafter"/>
</dbReference>
<dbReference type="PROSITE" id="PS50033">
    <property type="entry name" value="UBX"/>
    <property type="match status" value="1"/>
</dbReference>
<dbReference type="SMART" id="SM00594">
    <property type="entry name" value="UAS"/>
    <property type="match status" value="1"/>
</dbReference>
<gene>
    <name evidence="3" type="ORF">QBC34DRAFT_481895</name>
</gene>
<sequence>MASPEDVEQFMGITGANDDAARRMLEMCGGDIEQAVQLWFADEELQRTLSTPAPAAQSAGPSTSASRAQNRPSRSRSNRRAGREDDQGVIHLDSDDDIDMTEDESFGQFDDGYDTVDAANVARTAQEEEDAAMAKRLQEELYGGPALDEEGVRAPMARTTETLVAPTAYGGPDEDAVLEQMRRRQAPRPRPGARRNPFAQSVWDGEASEPAAGAPATGAATSRATRLAELFRPPYDLMSNITWDEARDLGKHEKKWILVNLQDMSDFNCQALNRDIWKDEAIKQLVSQNFVFLQFDKVDPASQQYISFYFPHQSHENPNNYPHVSVIDPRTGEQVKVWSGIPFPGALDFHSQLVEFLDRYSLAANSKNPVTKAKRPERAVNVDRMTEEEMLRLAMANSLESNGADASADVIDPDELTKSVGDLGKGKEKAEPEETTTAAASTQQSPFARIASDRPHVEPAADPKTTTRIQVRNPPSRFIRRFGLNEPVVRLYEWLKAEPIAGKEGVEFELKSMPQGNDLIEYLDQTIQEAGLANGTVMIEFVEPE</sequence>